<evidence type="ECO:0008006" key="3">
    <source>
        <dbReference type="Google" id="ProtNLM"/>
    </source>
</evidence>
<organism evidence="1 2">
    <name type="scientific">Amniculicola lignicola CBS 123094</name>
    <dbReference type="NCBI Taxonomy" id="1392246"/>
    <lineage>
        <taxon>Eukaryota</taxon>
        <taxon>Fungi</taxon>
        <taxon>Dikarya</taxon>
        <taxon>Ascomycota</taxon>
        <taxon>Pezizomycotina</taxon>
        <taxon>Dothideomycetes</taxon>
        <taxon>Pleosporomycetidae</taxon>
        <taxon>Pleosporales</taxon>
        <taxon>Amniculicolaceae</taxon>
        <taxon>Amniculicola</taxon>
    </lineage>
</organism>
<proteinExistence type="predicted"/>
<evidence type="ECO:0000313" key="2">
    <source>
        <dbReference type="Proteomes" id="UP000799779"/>
    </source>
</evidence>
<name>A0A6A5WLP5_9PLEO</name>
<dbReference type="EMBL" id="ML977585">
    <property type="protein sequence ID" value="KAF2001081.1"/>
    <property type="molecule type" value="Genomic_DNA"/>
</dbReference>
<sequence>MSFFSRWFRNKPDAPERVPTDTVVPLFIQDDTDIFRSISMNFPMVFDDVLDVDKLVGAFQQLLARPGWKKLGGRLRKNNENKLEYHIPAEFTSSRPAVNVTHVTHDMSISAHALGAQLPRATSSISLSSDTAKFHSLVLSPDGPTKLDHWIYQDRGQFHLHIVSFTDATIVTLTWLHTLLDAMGRNAVLRAWTASLEGRDIPEFYGYDVNPLAKFVESASSYEGEEKFILEGRLLSGWALARFGLGYLWNIFYRRAEMARTICIPASTFKRIRQSCLRDLESVDPSILTIDETNKSNATPFLSDGDILAAWFTRLQISGHPWSQTASPQTTITTMNVFGLRDLLTNTEPQILPKGVAYIGNCVSAIVSFFTLHEILSLPLGHLAARIRKDLVLQSTRTQQALCVHTNAKSIKETGRNILFGDSTMALIPFSNWAKAKLFETDFSGAVVGGLEDKRKSRGRPTLIMPSGIATGMLSTRNAANVTGRDWEGNYWLSTCLTPDVWVEVEKAIQGMD</sequence>
<gene>
    <name evidence="1" type="ORF">P154DRAFT_522065</name>
</gene>
<dbReference type="OrthoDB" id="21502at2759"/>
<dbReference type="InterPro" id="IPR023213">
    <property type="entry name" value="CAT-like_dom_sf"/>
</dbReference>
<dbReference type="Proteomes" id="UP000799779">
    <property type="component" value="Unassembled WGS sequence"/>
</dbReference>
<keyword evidence="2" id="KW-1185">Reference proteome</keyword>
<evidence type="ECO:0000313" key="1">
    <source>
        <dbReference type="EMBL" id="KAF2001081.1"/>
    </source>
</evidence>
<dbReference type="AlphaFoldDB" id="A0A6A5WLP5"/>
<accession>A0A6A5WLP5</accession>
<protein>
    <recommendedName>
        <fullName evidence="3">LysR family regulatory protein</fullName>
    </recommendedName>
</protein>
<reference evidence="1" key="1">
    <citation type="journal article" date="2020" name="Stud. Mycol.">
        <title>101 Dothideomycetes genomes: a test case for predicting lifestyles and emergence of pathogens.</title>
        <authorList>
            <person name="Haridas S."/>
            <person name="Albert R."/>
            <person name="Binder M."/>
            <person name="Bloem J."/>
            <person name="Labutti K."/>
            <person name="Salamov A."/>
            <person name="Andreopoulos B."/>
            <person name="Baker S."/>
            <person name="Barry K."/>
            <person name="Bills G."/>
            <person name="Bluhm B."/>
            <person name="Cannon C."/>
            <person name="Castanera R."/>
            <person name="Culley D."/>
            <person name="Daum C."/>
            <person name="Ezra D."/>
            <person name="Gonzalez J."/>
            <person name="Henrissat B."/>
            <person name="Kuo A."/>
            <person name="Liang C."/>
            <person name="Lipzen A."/>
            <person name="Lutzoni F."/>
            <person name="Magnuson J."/>
            <person name="Mondo S."/>
            <person name="Nolan M."/>
            <person name="Ohm R."/>
            <person name="Pangilinan J."/>
            <person name="Park H.-J."/>
            <person name="Ramirez L."/>
            <person name="Alfaro M."/>
            <person name="Sun H."/>
            <person name="Tritt A."/>
            <person name="Yoshinaga Y."/>
            <person name="Zwiers L.-H."/>
            <person name="Turgeon B."/>
            <person name="Goodwin S."/>
            <person name="Spatafora J."/>
            <person name="Crous P."/>
            <person name="Grigoriev I."/>
        </authorList>
    </citation>
    <scope>NUCLEOTIDE SEQUENCE</scope>
    <source>
        <strain evidence="1">CBS 123094</strain>
    </source>
</reference>
<dbReference type="Gene3D" id="3.30.559.10">
    <property type="entry name" value="Chloramphenicol acetyltransferase-like domain"/>
    <property type="match status" value="2"/>
</dbReference>